<gene>
    <name evidence="4" type="ORF">BXY53_1063</name>
</gene>
<dbReference type="Gene3D" id="2.50.20.10">
    <property type="entry name" value="Lipoprotein localisation LolA/LolB/LppX"/>
    <property type="match status" value="1"/>
</dbReference>
<dbReference type="InterPro" id="IPR004564">
    <property type="entry name" value="OM_lipoprot_carrier_LolA-like"/>
</dbReference>
<name>A0A397Q823_9HYPH</name>
<dbReference type="PANTHER" id="PTHR35869">
    <property type="entry name" value="OUTER-MEMBRANE LIPOPROTEIN CARRIER PROTEIN"/>
    <property type="match status" value="1"/>
</dbReference>
<protein>
    <submittedName>
        <fullName evidence="4">Outer membrane lipoprotein-sorting protein</fullName>
    </submittedName>
</protein>
<dbReference type="Proteomes" id="UP000266273">
    <property type="component" value="Unassembled WGS sequence"/>
</dbReference>
<feature type="chain" id="PRO_5017353814" evidence="3">
    <location>
        <begin position="33"/>
        <end position="301"/>
    </location>
</feature>
<feature type="compositionally biased region" description="Low complexity" evidence="2">
    <location>
        <begin position="75"/>
        <end position="88"/>
    </location>
</feature>
<organism evidence="4 5">
    <name type="scientific">Dichotomicrobium thermohalophilum</name>
    <dbReference type="NCBI Taxonomy" id="933063"/>
    <lineage>
        <taxon>Bacteria</taxon>
        <taxon>Pseudomonadati</taxon>
        <taxon>Pseudomonadota</taxon>
        <taxon>Alphaproteobacteria</taxon>
        <taxon>Hyphomicrobiales</taxon>
        <taxon>Hyphomicrobiaceae</taxon>
        <taxon>Dichotomicrobium</taxon>
    </lineage>
</organism>
<dbReference type="AlphaFoldDB" id="A0A397Q823"/>
<dbReference type="RefSeq" id="WP_170144346.1">
    <property type="nucleotide sequence ID" value="NZ_QXDF01000001.1"/>
</dbReference>
<evidence type="ECO:0000256" key="1">
    <source>
        <dbReference type="ARBA" id="ARBA00022729"/>
    </source>
</evidence>
<sequence length="301" mass="32748">MAALTWRPAGRALGLGLLAATATAVMAPPAEAGSSTHAKTVPGTEKSAPKQASAPAAEESTPDPAAKPAEKTAKAEPAPEATAGTPEKAPQESTVSPIGGAWETETLVRPEAADEEITDAEALEIIERVNAYFNNLKEAKAEFVQFDANNEKKSGDFFFKRPGKVRFDYDRPSRMKIISNGEYLAVENHDLRTADRYPLESTPFKLLLSEEVNLLEDARILSIDKGEDVLILTMEDKTGESAGQIRLFFRTDPELELASWIITDAQGVDTRVDIAELERDVQLSADLFEFSGIGLPDFNRR</sequence>
<evidence type="ECO:0000256" key="2">
    <source>
        <dbReference type="SAM" id="MobiDB-lite"/>
    </source>
</evidence>
<evidence type="ECO:0000256" key="3">
    <source>
        <dbReference type="SAM" id="SignalP"/>
    </source>
</evidence>
<feature type="compositionally biased region" description="Low complexity" evidence="2">
    <location>
        <begin position="45"/>
        <end position="67"/>
    </location>
</feature>
<dbReference type="SUPFAM" id="SSF89392">
    <property type="entry name" value="Prokaryotic lipoproteins and lipoprotein localization factors"/>
    <property type="match status" value="1"/>
</dbReference>
<dbReference type="CDD" id="cd16325">
    <property type="entry name" value="LolA"/>
    <property type="match status" value="1"/>
</dbReference>
<proteinExistence type="predicted"/>
<dbReference type="InterPro" id="IPR029046">
    <property type="entry name" value="LolA/LolB/LppX"/>
</dbReference>
<evidence type="ECO:0000313" key="5">
    <source>
        <dbReference type="Proteomes" id="UP000266273"/>
    </source>
</evidence>
<keyword evidence="4" id="KW-0449">Lipoprotein</keyword>
<keyword evidence="1 3" id="KW-0732">Signal</keyword>
<dbReference type="Pfam" id="PF03548">
    <property type="entry name" value="LolA"/>
    <property type="match status" value="1"/>
</dbReference>
<feature type="region of interest" description="Disordered" evidence="2">
    <location>
        <begin position="29"/>
        <end position="112"/>
    </location>
</feature>
<reference evidence="4 5" key="1">
    <citation type="submission" date="2018-08" db="EMBL/GenBank/DDBJ databases">
        <title>Genomic Encyclopedia of Archaeal and Bacterial Type Strains, Phase II (KMG-II): from individual species to whole genera.</title>
        <authorList>
            <person name="Goeker M."/>
        </authorList>
    </citation>
    <scope>NUCLEOTIDE SEQUENCE [LARGE SCALE GENOMIC DNA]</scope>
    <source>
        <strain evidence="4 5">DSM 5002</strain>
    </source>
</reference>
<accession>A0A397Q823</accession>
<dbReference type="PANTHER" id="PTHR35869:SF1">
    <property type="entry name" value="OUTER-MEMBRANE LIPOPROTEIN CARRIER PROTEIN"/>
    <property type="match status" value="1"/>
</dbReference>
<evidence type="ECO:0000313" key="4">
    <source>
        <dbReference type="EMBL" id="RIA55975.1"/>
    </source>
</evidence>
<keyword evidence="5" id="KW-1185">Reference proteome</keyword>
<comment type="caution">
    <text evidence="4">The sequence shown here is derived from an EMBL/GenBank/DDBJ whole genome shotgun (WGS) entry which is preliminary data.</text>
</comment>
<dbReference type="EMBL" id="QXDF01000001">
    <property type="protein sequence ID" value="RIA55975.1"/>
    <property type="molecule type" value="Genomic_DNA"/>
</dbReference>
<feature type="signal peptide" evidence="3">
    <location>
        <begin position="1"/>
        <end position="32"/>
    </location>
</feature>